<dbReference type="OrthoDB" id="427886at2759"/>
<comment type="subcellular location">
    <subcellularLocation>
        <location evidence="1">Nucleus</location>
        <location evidence="1">Nucleolus</location>
    </subcellularLocation>
</comment>
<name>A0A9W4WVT0_9GLOM</name>
<evidence type="ECO:0000256" key="1">
    <source>
        <dbReference type="ARBA" id="ARBA00004604"/>
    </source>
</evidence>
<gene>
    <name evidence="5" type="ORF">FWILDA_LOCUS7296</name>
</gene>
<dbReference type="GO" id="GO:0005730">
    <property type="term" value="C:nucleolus"/>
    <property type="evidence" value="ECO:0007669"/>
    <property type="project" value="UniProtKB-SubCell"/>
</dbReference>
<sequence>MTRSQALAAITSTTNEILERFEVLSPENQEQPQELEQKKSMDEAQQQALERSGECNKNDTKDVGQQVHNNAMTDGLENVEDSSENDEELDLLLKKAEESLQTNQSIINKNFPSLNVGISIDEQLYIRKHPSGIVKLRQDEIFLHDNSSQKNQMNSKKTISSSMTFDDDQDICAKLSKKERQKLRESTIGPGWFDMKKPEITPEIKRDLQIIKLRNVLDPKRFYKKDNTKGLPKYFEIGTIKEGPTEFFSSRIPRKERKQTIADELLADEKSKSYFKRKFSEIQEVVNPFFSY</sequence>
<comment type="caution">
    <text evidence="5">The sequence shown here is derived from an EMBL/GenBank/DDBJ whole genome shotgun (WGS) entry which is preliminary data.</text>
</comment>
<dbReference type="InterPro" id="IPR039883">
    <property type="entry name" value="Fcf2/DNTTIP2"/>
</dbReference>
<feature type="compositionally biased region" description="Basic and acidic residues" evidence="3">
    <location>
        <begin position="51"/>
        <end position="62"/>
    </location>
</feature>
<dbReference type="GO" id="GO:0003723">
    <property type="term" value="F:RNA binding"/>
    <property type="evidence" value="ECO:0007669"/>
    <property type="project" value="TreeGrafter"/>
</dbReference>
<evidence type="ECO:0000313" key="5">
    <source>
        <dbReference type="EMBL" id="CAI2175848.1"/>
    </source>
</evidence>
<evidence type="ECO:0000256" key="2">
    <source>
        <dbReference type="ARBA" id="ARBA00023242"/>
    </source>
</evidence>
<proteinExistence type="predicted"/>
<dbReference type="PANTHER" id="PTHR21686">
    <property type="entry name" value="DEOXYNUCLEOTIDYLTRANSFERASE TERMINAL-INTERACTING PROTEIN 2"/>
    <property type="match status" value="1"/>
</dbReference>
<dbReference type="GO" id="GO:0006396">
    <property type="term" value="P:RNA processing"/>
    <property type="evidence" value="ECO:0007669"/>
    <property type="project" value="TreeGrafter"/>
</dbReference>
<dbReference type="Proteomes" id="UP001153678">
    <property type="component" value="Unassembled WGS sequence"/>
</dbReference>
<feature type="region of interest" description="Disordered" evidence="3">
    <location>
        <begin position="22"/>
        <end position="68"/>
    </location>
</feature>
<dbReference type="Pfam" id="PF08698">
    <property type="entry name" value="Fcf2"/>
    <property type="match status" value="1"/>
</dbReference>
<dbReference type="PANTHER" id="PTHR21686:SF12">
    <property type="entry name" value="DEOXYNUCLEOTIDYLTRANSFERASE TERMINAL-INTERACTING PROTEIN 2"/>
    <property type="match status" value="1"/>
</dbReference>
<feature type="domain" description="Fcf2 pre-rRNA processing C-terminal" evidence="4">
    <location>
        <begin position="185"/>
        <end position="278"/>
    </location>
</feature>
<accession>A0A9W4WVT0</accession>
<reference evidence="5" key="1">
    <citation type="submission" date="2022-08" db="EMBL/GenBank/DDBJ databases">
        <authorList>
            <person name="Kallberg Y."/>
            <person name="Tangrot J."/>
            <person name="Rosling A."/>
        </authorList>
    </citation>
    <scope>NUCLEOTIDE SEQUENCE</scope>
    <source>
        <strain evidence="5">Wild A</strain>
    </source>
</reference>
<feature type="compositionally biased region" description="Low complexity" evidence="3">
    <location>
        <begin position="24"/>
        <end position="34"/>
    </location>
</feature>
<dbReference type="EMBL" id="CAMKVN010001419">
    <property type="protein sequence ID" value="CAI2175848.1"/>
    <property type="molecule type" value="Genomic_DNA"/>
</dbReference>
<keyword evidence="6" id="KW-1185">Reference proteome</keyword>
<evidence type="ECO:0000313" key="6">
    <source>
        <dbReference type="Proteomes" id="UP001153678"/>
    </source>
</evidence>
<keyword evidence="2" id="KW-0539">Nucleus</keyword>
<protein>
    <submittedName>
        <fullName evidence="5">16181_t:CDS:1</fullName>
    </submittedName>
</protein>
<evidence type="ECO:0000256" key="3">
    <source>
        <dbReference type="SAM" id="MobiDB-lite"/>
    </source>
</evidence>
<evidence type="ECO:0000259" key="4">
    <source>
        <dbReference type="Pfam" id="PF08698"/>
    </source>
</evidence>
<dbReference type="InterPro" id="IPR014810">
    <property type="entry name" value="Fcf2_C"/>
</dbReference>
<organism evidence="5 6">
    <name type="scientific">Funneliformis geosporum</name>
    <dbReference type="NCBI Taxonomy" id="1117311"/>
    <lineage>
        <taxon>Eukaryota</taxon>
        <taxon>Fungi</taxon>
        <taxon>Fungi incertae sedis</taxon>
        <taxon>Mucoromycota</taxon>
        <taxon>Glomeromycotina</taxon>
        <taxon>Glomeromycetes</taxon>
        <taxon>Glomerales</taxon>
        <taxon>Glomeraceae</taxon>
        <taxon>Funneliformis</taxon>
    </lineage>
</organism>
<dbReference type="AlphaFoldDB" id="A0A9W4WVT0"/>